<protein>
    <submittedName>
        <fullName evidence="1">Uncharacterized protein</fullName>
    </submittedName>
</protein>
<organism evidence="1 2">
    <name type="scientific">Chaetomium strumarium</name>
    <dbReference type="NCBI Taxonomy" id="1170767"/>
    <lineage>
        <taxon>Eukaryota</taxon>
        <taxon>Fungi</taxon>
        <taxon>Dikarya</taxon>
        <taxon>Ascomycota</taxon>
        <taxon>Pezizomycotina</taxon>
        <taxon>Sordariomycetes</taxon>
        <taxon>Sordariomycetidae</taxon>
        <taxon>Sordariales</taxon>
        <taxon>Chaetomiaceae</taxon>
        <taxon>Chaetomium</taxon>
    </lineage>
</organism>
<comment type="caution">
    <text evidence="1">The sequence shown here is derived from an EMBL/GenBank/DDBJ whole genome shotgun (WGS) entry which is preliminary data.</text>
</comment>
<gene>
    <name evidence="1" type="ORF">B0T15DRAFT_521833</name>
</gene>
<reference evidence="1" key="1">
    <citation type="journal article" date="2023" name="Mol. Phylogenet. Evol.">
        <title>Genome-scale phylogeny and comparative genomics of the fungal order Sordariales.</title>
        <authorList>
            <person name="Hensen N."/>
            <person name="Bonometti L."/>
            <person name="Westerberg I."/>
            <person name="Brannstrom I.O."/>
            <person name="Guillou S."/>
            <person name="Cros-Aarteil S."/>
            <person name="Calhoun S."/>
            <person name="Haridas S."/>
            <person name="Kuo A."/>
            <person name="Mondo S."/>
            <person name="Pangilinan J."/>
            <person name="Riley R."/>
            <person name="LaButti K."/>
            <person name="Andreopoulos B."/>
            <person name="Lipzen A."/>
            <person name="Chen C."/>
            <person name="Yan M."/>
            <person name="Daum C."/>
            <person name="Ng V."/>
            <person name="Clum A."/>
            <person name="Steindorff A."/>
            <person name="Ohm R.A."/>
            <person name="Martin F."/>
            <person name="Silar P."/>
            <person name="Natvig D.O."/>
            <person name="Lalanne C."/>
            <person name="Gautier V."/>
            <person name="Ament-Velasquez S.L."/>
            <person name="Kruys A."/>
            <person name="Hutchinson M.I."/>
            <person name="Powell A.J."/>
            <person name="Barry K."/>
            <person name="Miller A.N."/>
            <person name="Grigoriev I.V."/>
            <person name="Debuchy R."/>
            <person name="Gladieux P."/>
            <person name="Hiltunen Thoren M."/>
            <person name="Johannesson H."/>
        </authorList>
    </citation>
    <scope>NUCLEOTIDE SEQUENCE</scope>
    <source>
        <strain evidence="1">CBS 333.67</strain>
    </source>
</reference>
<dbReference type="AlphaFoldDB" id="A0AAJ0H4E5"/>
<dbReference type="Proteomes" id="UP001273166">
    <property type="component" value="Unassembled WGS sequence"/>
</dbReference>
<evidence type="ECO:0000313" key="1">
    <source>
        <dbReference type="EMBL" id="KAK3311547.1"/>
    </source>
</evidence>
<keyword evidence="2" id="KW-1185">Reference proteome</keyword>
<proteinExistence type="predicted"/>
<dbReference type="RefSeq" id="XP_062727327.1">
    <property type="nucleotide sequence ID" value="XM_062868579.1"/>
</dbReference>
<evidence type="ECO:0000313" key="2">
    <source>
        <dbReference type="Proteomes" id="UP001273166"/>
    </source>
</evidence>
<name>A0AAJ0H4E5_9PEZI</name>
<dbReference type="EMBL" id="JAUDZG010000001">
    <property type="protein sequence ID" value="KAK3311547.1"/>
    <property type="molecule type" value="Genomic_DNA"/>
</dbReference>
<sequence>MYYGDDPTLIISVAAIGERNRPANSILAHTMARHPIETMIRLDIGGLPRNPRPVNKKELERRIQRIINHSEVVTWTRDGDGLVTTSEKLANPDGELRLHLDYRNPSIEVAIKYSEILHAIQMSEVARVGIARPPSPPLQSSILQSSMVPLFFRFSGHYRLPASPNTSAAVFRHLPNTVNRARIAVAPWSQLLLRLLRKR</sequence>
<reference evidence="1" key="2">
    <citation type="submission" date="2023-06" db="EMBL/GenBank/DDBJ databases">
        <authorList>
            <consortium name="Lawrence Berkeley National Laboratory"/>
            <person name="Mondo S.J."/>
            <person name="Hensen N."/>
            <person name="Bonometti L."/>
            <person name="Westerberg I."/>
            <person name="Brannstrom I.O."/>
            <person name="Guillou S."/>
            <person name="Cros-Aarteil S."/>
            <person name="Calhoun S."/>
            <person name="Haridas S."/>
            <person name="Kuo A."/>
            <person name="Pangilinan J."/>
            <person name="Riley R."/>
            <person name="Labutti K."/>
            <person name="Andreopoulos B."/>
            <person name="Lipzen A."/>
            <person name="Chen C."/>
            <person name="Yanf M."/>
            <person name="Daum C."/>
            <person name="Ng V."/>
            <person name="Clum A."/>
            <person name="Steindorff A."/>
            <person name="Ohm R."/>
            <person name="Martin F."/>
            <person name="Silar P."/>
            <person name="Natvig D."/>
            <person name="Lalanne C."/>
            <person name="Gautier V."/>
            <person name="Ament-Velasquez S.L."/>
            <person name="Kruys A."/>
            <person name="Hutchinson M.I."/>
            <person name="Powell A.J."/>
            <person name="Barry K."/>
            <person name="Miller A.N."/>
            <person name="Grigoriev I.V."/>
            <person name="Debuchy R."/>
            <person name="Gladieux P."/>
            <person name="Thoren M.H."/>
            <person name="Johannesson H."/>
        </authorList>
    </citation>
    <scope>NUCLEOTIDE SEQUENCE</scope>
    <source>
        <strain evidence="1">CBS 333.67</strain>
    </source>
</reference>
<accession>A0AAJ0H4E5</accession>
<dbReference type="GeneID" id="87887408"/>